<dbReference type="PANTHER" id="PTHR43791:SF38">
    <property type="entry name" value="MAJOR FACILITATOR SUPERFAMILY (MFS) PROFILE DOMAIN-CONTAINING PROTEIN"/>
    <property type="match status" value="1"/>
</dbReference>
<dbReference type="FunFam" id="1.20.1250.20:FF:000394">
    <property type="entry name" value="MFS general substrate transporter"/>
    <property type="match status" value="1"/>
</dbReference>
<reference evidence="9" key="1">
    <citation type="journal article" date="2015" name="Genome Announc.">
        <title>Draft genome sequence of the fungus Penicillium brasilianum MG11.</title>
        <authorList>
            <person name="Horn F."/>
            <person name="Linde J."/>
            <person name="Mattern D.J."/>
            <person name="Walther G."/>
            <person name="Guthke R."/>
            <person name="Brakhage A.A."/>
            <person name="Valiante V."/>
        </authorList>
    </citation>
    <scope>NUCLEOTIDE SEQUENCE [LARGE SCALE GENOMIC DNA]</scope>
    <source>
        <strain evidence="9">MG11</strain>
    </source>
</reference>
<feature type="transmembrane region" description="Helical" evidence="6">
    <location>
        <begin position="374"/>
        <end position="394"/>
    </location>
</feature>
<dbReference type="GO" id="GO:0016020">
    <property type="term" value="C:membrane"/>
    <property type="evidence" value="ECO:0007669"/>
    <property type="project" value="UniProtKB-SubCell"/>
</dbReference>
<feature type="transmembrane region" description="Helical" evidence="6">
    <location>
        <begin position="348"/>
        <end position="368"/>
    </location>
</feature>
<dbReference type="Gene3D" id="1.20.1250.20">
    <property type="entry name" value="MFS general substrate transporter like domains"/>
    <property type="match status" value="2"/>
</dbReference>
<dbReference type="STRING" id="104259.A0A0F7TQL1"/>
<dbReference type="InterPro" id="IPR036259">
    <property type="entry name" value="MFS_trans_sf"/>
</dbReference>
<gene>
    <name evidence="8" type="ORF">PMG11_07689</name>
</gene>
<dbReference type="EMBL" id="CDHK01000006">
    <property type="protein sequence ID" value="CEJ59053.1"/>
    <property type="molecule type" value="Genomic_DNA"/>
</dbReference>
<dbReference type="InterPro" id="IPR020846">
    <property type="entry name" value="MFS_dom"/>
</dbReference>
<feature type="transmembrane region" description="Helical" evidence="6">
    <location>
        <begin position="111"/>
        <end position="130"/>
    </location>
</feature>
<feature type="transmembrane region" description="Helical" evidence="6">
    <location>
        <begin position="82"/>
        <end position="104"/>
    </location>
</feature>
<feature type="transmembrane region" description="Helical" evidence="6">
    <location>
        <begin position="435"/>
        <end position="460"/>
    </location>
</feature>
<feature type="transmembrane region" description="Helical" evidence="6">
    <location>
        <begin position="136"/>
        <end position="159"/>
    </location>
</feature>
<name>A0A0F7TQL1_PENBI</name>
<evidence type="ECO:0000256" key="4">
    <source>
        <dbReference type="ARBA" id="ARBA00022989"/>
    </source>
</evidence>
<evidence type="ECO:0000313" key="9">
    <source>
        <dbReference type="Proteomes" id="UP000042958"/>
    </source>
</evidence>
<feature type="transmembrane region" description="Helical" evidence="6">
    <location>
        <begin position="318"/>
        <end position="336"/>
    </location>
</feature>
<sequence length="471" mass="51408">MDTLSFDEQAKEVSSHEVENVAAIEAVSFTDEQEKALVRKIDLTLLPTIWVMYLLSYLDRTNIGNAKISGMQVDLNLTSNQYSIALVVFFVGYVLCEVPSNLALAKSRPSIFLPSIMILWGALTCVMAAIKTFTHLVVLRIILGCIEAGFAPGVLLLLSSWYKQTEQSKRFGVFISAAVLSGAFGGLVAAGIVNGLEGVHGIRGWRWLFIIEGVMTISVAMISMFILPDFPTTTRRLSDSERQIAVARLAAQNVTSVTEDTEQLSHLSACKVACQDYRTWAFIIGYMVIVGSSTLTYFYPTLVKGLFGNASTEQINLLTVPIYAAAFVATGVTSYYSDKVSTWRGLIIASWLAFSLICSIIVCAVYNFTARYVLLVLMAAGLWSANGGTLAYASSAFAGMHPQARGVALAMVNALANLAQIYGSYLFPETDSPKYIMGFSVISAMLAVGVIVFVCLHIWFRRLSRSHQVVQ</sequence>
<evidence type="ECO:0000313" key="8">
    <source>
        <dbReference type="EMBL" id="CEJ59053.1"/>
    </source>
</evidence>
<dbReference type="PROSITE" id="PS50850">
    <property type="entry name" value="MFS"/>
    <property type="match status" value="1"/>
</dbReference>
<keyword evidence="3 6" id="KW-0812">Transmembrane</keyword>
<feature type="transmembrane region" description="Helical" evidence="6">
    <location>
        <begin position="406"/>
        <end position="423"/>
    </location>
</feature>
<dbReference type="Pfam" id="PF07690">
    <property type="entry name" value="MFS_1"/>
    <property type="match status" value="1"/>
</dbReference>
<feature type="transmembrane region" description="Helical" evidence="6">
    <location>
        <begin position="280"/>
        <end position="298"/>
    </location>
</feature>
<dbReference type="GO" id="GO:0022857">
    <property type="term" value="F:transmembrane transporter activity"/>
    <property type="evidence" value="ECO:0007669"/>
    <property type="project" value="InterPro"/>
</dbReference>
<dbReference type="OrthoDB" id="2985014at2759"/>
<keyword evidence="9" id="KW-1185">Reference proteome</keyword>
<evidence type="ECO:0000256" key="1">
    <source>
        <dbReference type="ARBA" id="ARBA00004141"/>
    </source>
</evidence>
<feature type="domain" description="Major facilitator superfamily (MFS) profile" evidence="7">
    <location>
        <begin position="45"/>
        <end position="467"/>
    </location>
</feature>
<feature type="transmembrane region" description="Helical" evidence="6">
    <location>
        <begin position="205"/>
        <end position="227"/>
    </location>
</feature>
<keyword evidence="2" id="KW-0813">Transport</keyword>
<dbReference type="FunFam" id="1.20.1250.20:FF:000057">
    <property type="entry name" value="MFS general substrate transporter"/>
    <property type="match status" value="1"/>
</dbReference>
<dbReference type="SUPFAM" id="SSF103473">
    <property type="entry name" value="MFS general substrate transporter"/>
    <property type="match status" value="1"/>
</dbReference>
<dbReference type="PANTHER" id="PTHR43791">
    <property type="entry name" value="PERMEASE-RELATED"/>
    <property type="match status" value="1"/>
</dbReference>
<feature type="transmembrane region" description="Helical" evidence="6">
    <location>
        <begin position="171"/>
        <end position="193"/>
    </location>
</feature>
<comment type="subcellular location">
    <subcellularLocation>
        <location evidence="1">Membrane</location>
        <topology evidence="1">Multi-pass membrane protein</topology>
    </subcellularLocation>
</comment>
<evidence type="ECO:0000259" key="7">
    <source>
        <dbReference type="PROSITE" id="PS50850"/>
    </source>
</evidence>
<dbReference type="Proteomes" id="UP000042958">
    <property type="component" value="Unassembled WGS sequence"/>
</dbReference>
<evidence type="ECO:0000256" key="3">
    <source>
        <dbReference type="ARBA" id="ARBA00022692"/>
    </source>
</evidence>
<dbReference type="InterPro" id="IPR011701">
    <property type="entry name" value="MFS"/>
</dbReference>
<proteinExistence type="predicted"/>
<evidence type="ECO:0000256" key="2">
    <source>
        <dbReference type="ARBA" id="ARBA00022448"/>
    </source>
</evidence>
<keyword evidence="5 6" id="KW-0472">Membrane</keyword>
<keyword evidence="4 6" id="KW-1133">Transmembrane helix</keyword>
<accession>A0A0F7TQL1</accession>
<evidence type="ECO:0000256" key="6">
    <source>
        <dbReference type="SAM" id="Phobius"/>
    </source>
</evidence>
<protein>
    <submittedName>
        <fullName evidence="8">Putative Vitamin H transporter</fullName>
    </submittedName>
</protein>
<evidence type="ECO:0000256" key="5">
    <source>
        <dbReference type="ARBA" id="ARBA00023136"/>
    </source>
</evidence>
<organism evidence="8 9">
    <name type="scientific">Penicillium brasilianum</name>
    <dbReference type="NCBI Taxonomy" id="104259"/>
    <lineage>
        <taxon>Eukaryota</taxon>
        <taxon>Fungi</taxon>
        <taxon>Dikarya</taxon>
        <taxon>Ascomycota</taxon>
        <taxon>Pezizomycotina</taxon>
        <taxon>Eurotiomycetes</taxon>
        <taxon>Eurotiomycetidae</taxon>
        <taxon>Eurotiales</taxon>
        <taxon>Aspergillaceae</taxon>
        <taxon>Penicillium</taxon>
    </lineage>
</organism>
<dbReference type="AlphaFoldDB" id="A0A0F7TQL1"/>